<protein>
    <submittedName>
        <fullName evidence="1">Uncharacterized protein</fullName>
    </submittedName>
</protein>
<gene>
    <name evidence="1" type="ORF">SGQ83_00145</name>
</gene>
<organism evidence="1 2">
    <name type="scientific">Flavobacterium cupriresistens</name>
    <dbReference type="NCBI Taxonomy" id="2893885"/>
    <lineage>
        <taxon>Bacteria</taxon>
        <taxon>Pseudomonadati</taxon>
        <taxon>Bacteroidota</taxon>
        <taxon>Flavobacteriia</taxon>
        <taxon>Flavobacteriales</taxon>
        <taxon>Flavobacteriaceae</taxon>
        <taxon>Flavobacterium</taxon>
    </lineage>
</organism>
<dbReference type="Proteomes" id="UP001273350">
    <property type="component" value="Unassembled WGS sequence"/>
</dbReference>
<sequence length="127" mass="14448">MTDIQLHNLKVDIFNQAKIYIETLREFAPFGSTILNNEITPLGYYSDEEIVDSNNAIEILQQQLSKKIKANLIEAGAVAFDVIANFKNGDGISEKRDALCLKISKDGENWSEEYFPYLIIEGECIWK</sequence>
<proteinExistence type="predicted"/>
<reference evidence="1 2" key="1">
    <citation type="submission" date="2023-11" db="EMBL/GenBank/DDBJ databases">
        <title>Unpublished Manusciprt.</title>
        <authorList>
            <person name="Saticioglu I.B."/>
            <person name="Ay H."/>
            <person name="Ajmi N."/>
            <person name="Altun S."/>
            <person name="Duman M."/>
        </authorList>
    </citation>
    <scope>NUCLEOTIDE SEQUENCE [LARGE SCALE GENOMIC DNA]</scope>
    <source>
        <strain evidence="1 2">Fl-318</strain>
    </source>
</reference>
<dbReference type="EMBL" id="JAWXVI010000001">
    <property type="protein sequence ID" value="MDX6187747.1"/>
    <property type="molecule type" value="Genomic_DNA"/>
</dbReference>
<evidence type="ECO:0000313" key="1">
    <source>
        <dbReference type="EMBL" id="MDX6187747.1"/>
    </source>
</evidence>
<name>A0ABU4R583_9FLAO</name>
<dbReference type="RefSeq" id="WP_230002794.1">
    <property type="nucleotide sequence ID" value="NZ_CP087134.1"/>
</dbReference>
<evidence type="ECO:0000313" key="2">
    <source>
        <dbReference type="Proteomes" id="UP001273350"/>
    </source>
</evidence>
<accession>A0ABU4R583</accession>
<comment type="caution">
    <text evidence="1">The sequence shown here is derived from an EMBL/GenBank/DDBJ whole genome shotgun (WGS) entry which is preliminary data.</text>
</comment>
<keyword evidence="2" id="KW-1185">Reference proteome</keyword>